<dbReference type="EMBL" id="HE601438">
    <property type="protein sequence ID" value="CAR98566.1"/>
    <property type="molecule type" value="Genomic_DNA"/>
</dbReference>
<reference evidence="1 2" key="1">
    <citation type="journal article" date="2003" name="PLoS Biol.">
        <title>The genome sequence of Caenorhabditis briggsae: a platform for comparative genomics.</title>
        <authorList>
            <person name="Stein L.D."/>
            <person name="Bao Z."/>
            <person name="Blasiar D."/>
            <person name="Blumenthal T."/>
            <person name="Brent M.R."/>
            <person name="Chen N."/>
            <person name="Chinwalla A."/>
            <person name="Clarke L."/>
            <person name="Clee C."/>
            <person name="Coghlan A."/>
            <person name="Coulson A."/>
            <person name="D'Eustachio P."/>
            <person name="Fitch D.H."/>
            <person name="Fulton L.A."/>
            <person name="Fulton R.E."/>
            <person name="Griffiths-Jones S."/>
            <person name="Harris T.W."/>
            <person name="Hillier L.W."/>
            <person name="Kamath R."/>
            <person name="Kuwabara P.E."/>
            <person name="Mardis E.R."/>
            <person name="Marra M.A."/>
            <person name="Miner T.L."/>
            <person name="Minx P."/>
            <person name="Mullikin J.C."/>
            <person name="Plumb R.W."/>
            <person name="Rogers J."/>
            <person name="Schein J.E."/>
            <person name="Sohrmann M."/>
            <person name="Spieth J."/>
            <person name="Stajich J.E."/>
            <person name="Wei C."/>
            <person name="Willey D."/>
            <person name="Wilson R.K."/>
            <person name="Durbin R."/>
            <person name="Waterston R.H."/>
        </authorList>
    </citation>
    <scope>NUCLEOTIDE SEQUENCE [LARGE SCALE GENOMIC DNA]</scope>
    <source>
        <strain evidence="1 2">AF16</strain>
    </source>
</reference>
<accession>B6IF86</accession>
<organism evidence="1 2">
    <name type="scientific">Caenorhabditis briggsae</name>
    <dbReference type="NCBI Taxonomy" id="6238"/>
    <lineage>
        <taxon>Eukaryota</taxon>
        <taxon>Metazoa</taxon>
        <taxon>Ecdysozoa</taxon>
        <taxon>Nematoda</taxon>
        <taxon>Chromadorea</taxon>
        <taxon>Rhabditida</taxon>
        <taxon>Rhabditina</taxon>
        <taxon>Rhabditomorpha</taxon>
        <taxon>Rhabditoidea</taxon>
        <taxon>Rhabditidae</taxon>
        <taxon>Peloderinae</taxon>
        <taxon>Caenorhabditis</taxon>
    </lineage>
</organism>
<proteinExistence type="predicted"/>
<evidence type="ECO:0000313" key="1">
    <source>
        <dbReference type="EMBL" id="CAR98566.1"/>
    </source>
</evidence>
<name>B6IF86_CAEBR</name>
<dbReference type="GeneID" id="68917086"/>
<sequence>MVHGTMKGGSGVTERDRFLVPGGTKLRLVFRVIAM</sequence>
<dbReference type="HOGENOM" id="CLU_3368955_0_0_1"/>
<gene>
    <name evidence="1 3" type="ORF">CBG25602</name>
    <name evidence="1" type="ORF">CBG_25602</name>
</gene>
<dbReference type="AlphaFoldDB" id="B6IF86"/>
<keyword evidence="2" id="KW-1185">Reference proteome</keyword>
<dbReference type="RefSeq" id="XP_045098138.1">
    <property type="nucleotide sequence ID" value="XM_045242418.1"/>
</dbReference>
<dbReference type="CTD" id="68917086"/>
<dbReference type="Proteomes" id="UP000008549">
    <property type="component" value="Unassembled WGS sequence"/>
</dbReference>
<dbReference type="WormBase" id="CBG25602">
    <property type="protein sequence ID" value="CBP40278"/>
    <property type="gene ID" value="WBGene00087016"/>
</dbReference>
<reference evidence="1 2" key="2">
    <citation type="journal article" date="2011" name="PLoS Genet.">
        <title>Caenorhabditis briggsae recombinant inbred line genotypes reveal inter-strain incompatibility and the evolution of recombination.</title>
        <authorList>
            <person name="Ross J.A."/>
            <person name="Koboldt D.C."/>
            <person name="Staisch J.E."/>
            <person name="Chamberlin H.M."/>
            <person name="Gupta B.P."/>
            <person name="Miller R.D."/>
            <person name="Baird S.E."/>
            <person name="Haag E.S."/>
        </authorList>
    </citation>
    <scope>NUCLEOTIDE SEQUENCE [LARGE SCALE GENOMIC DNA]</scope>
    <source>
        <strain evidence="1 2">AF16</strain>
    </source>
</reference>
<dbReference type="InParanoid" id="B6IF86"/>
<evidence type="ECO:0000313" key="3">
    <source>
        <dbReference type="WormBase" id="CBG25602"/>
    </source>
</evidence>
<evidence type="ECO:0000313" key="2">
    <source>
        <dbReference type="Proteomes" id="UP000008549"/>
    </source>
</evidence>
<protein>
    <submittedName>
        <fullName evidence="1">Protein CBG25602</fullName>
    </submittedName>
</protein>
<dbReference type="KEGG" id="cbr:CBG_25602"/>